<dbReference type="AlphaFoldDB" id="A0A7S7RH85"/>
<dbReference type="EMBL" id="CP044420">
    <property type="protein sequence ID" value="QOY42669.1"/>
    <property type="molecule type" value="Genomic_DNA"/>
</dbReference>
<gene>
    <name evidence="1" type="ORF">CPATCC_001333</name>
</gene>
<organism evidence="1 2">
    <name type="scientific">Cryptosporidium parvum</name>
    <dbReference type="NCBI Taxonomy" id="5807"/>
    <lineage>
        <taxon>Eukaryota</taxon>
        <taxon>Sar</taxon>
        <taxon>Alveolata</taxon>
        <taxon>Apicomplexa</taxon>
        <taxon>Conoidasida</taxon>
        <taxon>Coccidia</taxon>
        <taxon>Eucoccidiorida</taxon>
        <taxon>Eimeriorina</taxon>
        <taxon>Cryptosporidiidae</taxon>
        <taxon>Cryptosporidium</taxon>
    </lineage>
</organism>
<dbReference type="Proteomes" id="UP000593906">
    <property type="component" value="Chromosome 3"/>
</dbReference>
<evidence type="ECO:0000313" key="2">
    <source>
        <dbReference type="Proteomes" id="UP000593906"/>
    </source>
</evidence>
<name>A0A7S7RH85_CRYPV</name>
<protein>
    <submittedName>
        <fullName evidence="1">Uncharacterized protein</fullName>
    </submittedName>
</protein>
<accession>A0A7S7RH85</accession>
<dbReference type="VEuPathDB" id="CryptoDB:CPATCC_0034170"/>
<evidence type="ECO:0000313" key="1">
    <source>
        <dbReference type="EMBL" id="QOY42669.1"/>
    </source>
</evidence>
<sequence>MNLSFIRKISHFARCGFFEKLVSPQSSK</sequence>
<proteinExistence type="predicted"/>
<reference evidence="1 2" key="1">
    <citation type="submission" date="2019-09" db="EMBL/GenBank/DDBJ databases">
        <title>Consistent, comparative and evidence-based genome assembly and annotation for Cryptosporidium parvum, C. hominis and C. tyzzeri.</title>
        <authorList>
            <person name="Baptista R.P."/>
            <person name="Li Y."/>
            <person name="Sateriale A."/>
            <person name="Ansell B."/>
            <person name="Jex A."/>
            <person name="Sanders M."/>
            <person name="Brooks K."/>
            <person name="Tracey A."/>
            <person name="Berriman M."/>
            <person name="Striepen B."/>
            <person name="Cotton J.A."/>
            <person name="Kissinger J.C."/>
        </authorList>
    </citation>
    <scope>NUCLEOTIDE SEQUENCE [LARGE SCALE GENOMIC DNA]</scope>
    <source>
        <strain evidence="1 2">IOWA-ATCC</strain>
    </source>
</reference>